<comment type="caution">
    <text evidence="7">The sequence shown here is derived from an EMBL/GenBank/DDBJ whole genome shotgun (WGS) entry which is preliminary data.</text>
</comment>
<organism evidence="7 8">
    <name type="scientific">Brevifollis gellanilyticus</name>
    <dbReference type="NCBI Taxonomy" id="748831"/>
    <lineage>
        <taxon>Bacteria</taxon>
        <taxon>Pseudomonadati</taxon>
        <taxon>Verrucomicrobiota</taxon>
        <taxon>Verrucomicrobiia</taxon>
        <taxon>Verrucomicrobiales</taxon>
        <taxon>Verrucomicrobiaceae</taxon>
    </lineage>
</organism>
<keyword evidence="8" id="KW-1185">Reference proteome</keyword>
<sequence>MTSPAPYHYTQADLVQGLRAAGVVEGDTVFVHASLGRLGYPDRGRSMPDACAAALDALREAVGARGTILVPTYTYSIGKGEVFDPALTCSTLGDFTEHVRMQLDALRSHDPMLAVSGIGPKAAELLSDLPRTCYGPGSIYDRLVDSGGKIVMIGLGLFWATFRHYIEEKAGVPFRFRKLFTGVVRVDGVEARQTWTYSCAPRQDNCAPNGVPLEKLARERGLCLSARVGRGEVCAIDCAEYTRLGLEAFAADPWLCAKGPALHEAKLVALEDARTQVPAASVTLPPGASMVQMLKALSPLRRDIVTQEYDIALNALAEQLPMTIHKFVSGVECSTWLVPERWTCREASLQTLDGQVIFSDKDHPLHVVSYSQSFEGVVSREELLKHLHVHPHLEDAVPFMFKYYQRDWGLCCSQRQRASLTEPEYKVAIKTDTNFSHLKVGEVVVQGMSEASFVLCAHLCHPAQTADDLSGVVVGMEVMRRLQQRKNLRYTYRLLILPETIGSAAWLSRHRHLVPEIHGGLFLEMLSLAHPMALQMPFDEASAAARCLKATFEKHAPDGWTAPFRGIIGNDERQFNGPGVRVPMLSLSRVLPRNHPDWPYREYHSSHDNFAHASLPHLEASVDMVMKMIEAWEANGIPLPRFKGEVFCTRYGIHIDPTTQPDLHRHFFSIMDQIDGRQDVPAIAERCQASVEAVEKSLALLRHHGLVC</sequence>
<dbReference type="Pfam" id="PF02522">
    <property type="entry name" value="Antibiotic_NAT"/>
    <property type="match status" value="1"/>
</dbReference>
<dbReference type="Pfam" id="PF16254">
    <property type="entry name" value="DUF4910"/>
    <property type="match status" value="1"/>
</dbReference>
<keyword evidence="4" id="KW-0012">Acyltransferase</keyword>
<feature type="domain" description="DUF4910" evidence="6">
    <location>
        <begin position="293"/>
        <end position="635"/>
    </location>
</feature>
<evidence type="ECO:0000259" key="5">
    <source>
        <dbReference type="Pfam" id="PF09940"/>
    </source>
</evidence>
<evidence type="ECO:0000256" key="2">
    <source>
        <dbReference type="ARBA" id="ARBA00012882"/>
    </source>
</evidence>
<dbReference type="PANTHER" id="PTHR11104">
    <property type="entry name" value="AMINOGLYCOSIDE N3-ACETYLTRANSFERASE"/>
    <property type="match status" value="1"/>
</dbReference>
<dbReference type="Proteomes" id="UP000321577">
    <property type="component" value="Unassembled WGS sequence"/>
</dbReference>
<keyword evidence="3" id="KW-0808">Transferase</keyword>
<dbReference type="InterPro" id="IPR032589">
    <property type="entry name" value="DUF4910"/>
</dbReference>
<evidence type="ECO:0000313" key="8">
    <source>
        <dbReference type="Proteomes" id="UP000321577"/>
    </source>
</evidence>
<reference evidence="7 8" key="1">
    <citation type="submission" date="2019-07" db="EMBL/GenBank/DDBJ databases">
        <title>Whole genome shotgun sequence of Brevifollis gellanilyticus NBRC 108608.</title>
        <authorList>
            <person name="Hosoyama A."/>
            <person name="Uohara A."/>
            <person name="Ohji S."/>
            <person name="Ichikawa N."/>
        </authorList>
    </citation>
    <scope>NUCLEOTIDE SEQUENCE [LARGE SCALE GENOMIC DNA]</scope>
    <source>
        <strain evidence="7 8">NBRC 108608</strain>
    </source>
</reference>
<dbReference type="OrthoDB" id="9765654at2"/>
<gene>
    <name evidence="7" type="ORF">BGE01nite_17820</name>
</gene>
<dbReference type="SUPFAM" id="SSF110710">
    <property type="entry name" value="TTHA0583/YokD-like"/>
    <property type="match status" value="1"/>
</dbReference>
<proteinExistence type="inferred from homology"/>
<dbReference type="Gene3D" id="3.50.30.90">
    <property type="match status" value="1"/>
</dbReference>
<evidence type="ECO:0000313" key="7">
    <source>
        <dbReference type="EMBL" id="GEP42491.1"/>
    </source>
</evidence>
<dbReference type="EMBL" id="BKAG01000010">
    <property type="protein sequence ID" value="GEP42491.1"/>
    <property type="molecule type" value="Genomic_DNA"/>
</dbReference>
<dbReference type="EC" id="2.3.1.81" evidence="2"/>
<dbReference type="GO" id="GO:0046353">
    <property type="term" value="F:aminoglycoside 3-N-acetyltransferase activity"/>
    <property type="evidence" value="ECO:0007669"/>
    <property type="project" value="UniProtKB-EC"/>
</dbReference>
<evidence type="ECO:0000256" key="4">
    <source>
        <dbReference type="ARBA" id="ARBA00023315"/>
    </source>
</evidence>
<dbReference type="InterPro" id="IPR032610">
    <property type="entry name" value="DUF2172"/>
</dbReference>
<evidence type="ECO:0000259" key="6">
    <source>
        <dbReference type="Pfam" id="PF16254"/>
    </source>
</evidence>
<dbReference type="GO" id="GO:0046677">
    <property type="term" value="P:response to antibiotic"/>
    <property type="evidence" value="ECO:0007669"/>
    <property type="project" value="InterPro"/>
</dbReference>
<dbReference type="InterPro" id="IPR028345">
    <property type="entry name" value="Antibiotic_NAT-like"/>
</dbReference>
<accession>A0A512M817</accession>
<dbReference type="InterPro" id="IPR003679">
    <property type="entry name" value="Amioglycoside_AcTrfase"/>
</dbReference>
<name>A0A512M817_9BACT</name>
<dbReference type="RefSeq" id="WP_146850089.1">
    <property type="nucleotide sequence ID" value="NZ_BKAG01000010.1"/>
</dbReference>
<dbReference type="PANTHER" id="PTHR11104:SF0">
    <property type="entry name" value="SPBETA PROPHAGE-DERIVED AMINOGLYCOSIDE N(3')-ACETYLTRANSFERASE-LIKE PROTEIN YOKD"/>
    <property type="match status" value="1"/>
</dbReference>
<evidence type="ECO:0000256" key="1">
    <source>
        <dbReference type="ARBA" id="ARBA00006383"/>
    </source>
</evidence>
<feature type="domain" description="DUF2172" evidence="5">
    <location>
        <begin position="342"/>
        <end position="431"/>
    </location>
</feature>
<dbReference type="SUPFAM" id="SSF53187">
    <property type="entry name" value="Zn-dependent exopeptidases"/>
    <property type="match status" value="1"/>
</dbReference>
<dbReference type="Pfam" id="PF09940">
    <property type="entry name" value="DUF2172"/>
    <property type="match status" value="1"/>
</dbReference>
<dbReference type="AlphaFoldDB" id="A0A512M817"/>
<comment type="similarity">
    <text evidence="1">Belongs to the antibiotic N-acetyltransferase family.</text>
</comment>
<evidence type="ECO:0000256" key="3">
    <source>
        <dbReference type="ARBA" id="ARBA00022679"/>
    </source>
</evidence>
<dbReference type="Gene3D" id="3.40.630.10">
    <property type="entry name" value="Zn peptidases"/>
    <property type="match status" value="1"/>
</dbReference>
<protein>
    <recommendedName>
        <fullName evidence="2">aminoglycoside N(3)-acetyltransferase</fullName>
        <ecNumber evidence="2">2.3.1.81</ecNumber>
    </recommendedName>
</protein>